<dbReference type="Pfam" id="PF02225">
    <property type="entry name" value="PA"/>
    <property type="match status" value="1"/>
</dbReference>
<feature type="transmembrane region" description="Helical" evidence="8">
    <location>
        <begin position="283"/>
        <end position="300"/>
    </location>
</feature>
<dbReference type="GO" id="GO:0005765">
    <property type="term" value="C:lysosomal membrane"/>
    <property type="evidence" value="ECO:0007669"/>
    <property type="project" value="TreeGrafter"/>
</dbReference>
<keyword evidence="12" id="KW-1185">Reference proteome</keyword>
<feature type="chain" id="PRO_5034342526" evidence="9">
    <location>
        <begin position="22"/>
        <end position="524"/>
    </location>
</feature>
<dbReference type="Gene3D" id="3.50.30.30">
    <property type="match status" value="1"/>
</dbReference>
<dbReference type="AlphaFoldDB" id="A0A8C4TID6"/>
<dbReference type="InterPro" id="IPR006639">
    <property type="entry name" value="Preselin/SPP"/>
</dbReference>
<evidence type="ECO:0000256" key="9">
    <source>
        <dbReference type="SAM" id="SignalP"/>
    </source>
</evidence>
<name>A0A8C4TID6_ERPCA</name>
<dbReference type="GO" id="GO:0098553">
    <property type="term" value="C:lumenal side of endoplasmic reticulum membrane"/>
    <property type="evidence" value="ECO:0007669"/>
    <property type="project" value="TreeGrafter"/>
</dbReference>
<feature type="transmembrane region" description="Helical" evidence="8">
    <location>
        <begin position="306"/>
        <end position="323"/>
    </location>
</feature>
<feature type="transmembrane region" description="Helical" evidence="8">
    <location>
        <begin position="209"/>
        <end position="234"/>
    </location>
</feature>
<dbReference type="Pfam" id="PF04258">
    <property type="entry name" value="Peptidase_A22B"/>
    <property type="match status" value="1"/>
</dbReference>
<organism evidence="11 12">
    <name type="scientific">Erpetoichthys calabaricus</name>
    <name type="common">Rope fish</name>
    <name type="synonym">Calamoichthys calabaricus</name>
    <dbReference type="NCBI Taxonomy" id="27687"/>
    <lineage>
        <taxon>Eukaryota</taxon>
        <taxon>Metazoa</taxon>
        <taxon>Chordata</taxon>
        <taxon>Craniata</taxon>
        <taxon>Vertebrata</taxon>
        <taxon>Euteleostomi</taxon>
        <taxon>Actinopterygii</taxon>
        <taxon>Polypteriformes</taxon>
        <taxon>Polypteridae</taxon>
        <taxon>Erpetoichthys</taxon>
    </lineage>
</organism>
<evidence type="ECO:0000256" key="2">
    <source>
        <dbReference type="ARBA" id="ARBA00004366"/>
    </source>
</evidence>
<comment type="subcellular location">
    <subcellularLocation>
        <location evidence="1">Endomembrane system</location>
        <topology evidence="1">Multi-pass membrane protein</topology>
    </subcellularLocation>
    <subcellularLocation>
        <location evidence="2">Membrane</location>
        <topology evidence="2">Multi-pass membrane protein</topology>
        <orientation evidence="2">Lumenal side</orientation>
    </subcellularLocation>
</comment>
<reference evidence="11" key="1">
    <citation type="submission" date="2021-06" db="EMBL/GenBank/DDBJ databases">
        <authorList>
            <consortium name="Wellcome Sanger Institute Data Sharing"/>
        </authorList>
    </citation>
    <scope>NUCLEOTIDE SEQUENCE [LARGE SCALE GENOMIC DNA]</scope>
</reference>
<evidence type="ECO:0000256" key="3">
    <source>
        <dbReference type="ARBA" id="ARBA00006859"/>
    </source>
</evidence>
<proteinExistence type="inferred from homology"/>
<dbReference type="InterPro" id="IPR003137">
    <property type="entry name" value="PA_domain"/>
</dbReference>
<keyword evidence="9" id="KW-0732">Signal</keyword>
<dbReference type="GO" id="GO:0033619">
    <property type="term" value="P:membrane protein proteolysis"/>
    <property type="evidence" value="ECO:0007669"/>
    <property type="project" value="TreeGrafter"/>
</dbReference>
<evidence type="ECO:0000256" key="1">
    <source>
        <dbReference type="ARBA" id="ARBA00004127"/>
    </source>
</evidence>
<dbReference type="InterPro" id="IPR007369">
    <property type="entry name" value="Peptidase_A22B_SPP"/>
</dbReference>
<feature type="transmembrane region" description="Helical" evidence="8">
    <location>
        <begin position="240"/>
        <end position="262"/>
    </location>
</feature>
<reference evidence="11" key="3">
    <citation type="submission" date="2025-09" db="UniProtKB">
        <authorList>
            <consortium name="Ensembl"/>
        </authorList>
    </citation>
    <scope>IDENTIFICATION</scope>
</reference>
<dbReference type="SMART" id="SM00730">
    <property type="entry name" value="PSN"/>
    <property type="match status" value="1"/>
</dbReference>
<keyword evidence="5" id="KW-0378">Hydrolase</keyword>
<evidence type="ECO:0000256" key="6">
    <source>
        <dbReference type="ARBA" id="ARBA00022989"/>
    </source>
</evidence>
<comment type="similarity">
    <text evidence="3">Belongs to the peptidase A22B family.</text>
</comment>
<evidence type="ECO:0000313" key="11">
    <source>
        <dbReference type="Ensembl" id="ENSECRP00000032184.1"/>
    </source>
</evidence>
<dbReference type="OrthoDB" id="29661at2759"/>
<feature type="domain" description="PA" evidence="10">
    <location>
        <begin position="75"/>
        <end position="141"/>
    </location>
</feature>
<evidence type="ECO:0000259" key="10">
    <source>
        <dbReference type="Pfam" id="PF02225"/>
    </source>
</evidence>
<keyword evidence="6 8" id="KW-1133">Transmembrane helix</keyword>
<dbReference type="Proteomes" id="UP000694620">
    <property type="component" value="Chromosome 17"/>
</dbReference>
<feature type="transmembrane region" description="Helical" evidence="8">
    <location>
        <begin position="414"/>
        <end position="435"/>
    </location>
</feature>
<dbReference type="PANTHER" id="PTHR12174:SF34">
    <property type="entry name" value="SIGNAL PEPTIDE PEPTIDASE-LIKE 2A"/>
    <property type="match status" value="1"/>
</dbReference>
<evidence type="ECO:0000256" key="8">
    <source>
        <dbReference type="SAM" id="Phobius"/>
    </source>
</evidence>
<dbReference type="Ensembl" id="ENSECRT00000032905.1">
    <property type="protein sequence ID" value="ENSECRP00000032184.1"/>
    <property type="gene ID" value="ENSECRG00000021827.1"/>
</dbReference>
<feature type="transmembrane region" description="Helical" evidence="8">
    <location>
        <begin position="160"/>
        <end position="182"/>
    </location>
</feature>
<dbReference type="PANTHER" id="PTHR12174">
    <property type="entry name" value="SIGNAL PEPTIDE PEPTIDASE"/>
    <property type="match status" value="1"/>
</dbReference>
<evidence type="ECO:0000313" key="12">
    <source>
        <dbReference type="Proteomes" id="UP000694620"/>
    </source>
</evidence>
<feature type="transmembrane region" description="Helical" evidence="8">
    <location>
        <begin position="476"/>
        <end position="493"/>
    </location>
</feature>
<dbReference type="GO" id="GO:0098554">
    <property type="term" value="C:cytoplasmic side of endoplasmic reticulum membrane"/>
    <property type="evidence" value="ECO:0007669"/>
    <property type="project" value="TreeGrafter"/>
</dbReference>
<reference evidence="11" key="2">
    <citation type="submission" date="2025-08" db="UniProtKB">
        <authorList>
            <consortium name="Ensembl"/>
        </authorList>
    </citation>
    <scope>IDENTIFICATION</scope>
</reference>
<accession>A0A8C4TID6</accession>
<evidence type="ECO:0000256" key="7">
    <source>
        <dbReference type="ARBA" id="ARBA00023136"/>
    </source>
</evidence>
<dbReference type="GeneTree" id="ENSGT00940000157722"/>
<feature type="transmembrane region" description="Helical" evidence="8">
    <location>
        <begin position="447"/>
        <end position="470"/>
    </location>
</feature>
<gene>
    <name evidence="11" type="primary">SPPL2A</name>
</gene>
<feature type="signal peptide" evidence="9">
    <location>
        <begin position="1"/>
        <end position="21"/>
    </location>
</feature>
<evidence type="ECO:0000256" key="5">
    <source>
        <dbReference type="ARBA" id="ARBA00022801"/>
    </source>
</evidence>
<keyword evidence="7 8" id="KW-0472">Membrane</keyword>
<dbReference type="GO" id="GO:0030660">
    <property type="term" value="C:Golgi-associated vesicle membrane"/>
    <property type="evidence" value="ECO:0007669"/>
    <property type="project" value="TreeGrafter"/>
</dbReference>
<feature type="transmembrane region" description="Helical" evidence="8">
    <location>
        <begin position="335"/>
        <end position="355"/>
    </location>
</feature>
<keyword evidence="4 8" id="KW-0812">Transmembrane</keyword>
<evidence type="ECO:0000256" key="4">
    <source>
        <dbReference type="ARBA" id="ARBA00022692"/>
    </source>
</evidence>
<sequence>MEWLSAFNVFMFILFSLQVNAQNGVMQVSEMGSLDEQNYCFVYNSNWTPIPPTFNSSLRIFTSTYLCKEDDIPVVVKGLAILVMRKNCSFSEKAIIAQKKEATALVIASEQELNIPSGNSSTLDKVNIPVVLVKYTDVQALEQHFKGNLTVKLSVPVAPLFDSSIVVLFLIGVLTVALGGYWSGAAERNEMDSQTALEGDGRRTEKSDVLIFSPLKIVVFVGIMCGMLLLLYYFYRFLVYLIICIFCIASAMALFHCLSVLLEKVPYGRCSFSCRSKTVEIRMILLGAACITLSVIWAVYRNEDSWVWILQDFLGVAFCLNFLRVIKISSFKLHVILLSLLLVYDVFFVFITPFLTKSGESIMIDVASGGGSSDEKNGGSVLQGLPDSTSRREKLPVLMRVPRLNDPAPNVCGIQFSILGYGDIIVPGLLVAYCHRFDIWVNNSSRIYFISCTIAYAFGMGLTLLVLLLTKMGQPALLYLVPCTLITSSIVAWRCKQMRQFWVGSNYEVLDSTREPLLQGGKDP</sequence>
<protein>
    <submittedName>
        <fullName evidence="11">Signal peptide peptidase like 2A</fullName>
    </submittedName>
</protein>
<dbReference type="GO" id="GO:0042500">
    <property type="term" value="F:aspartic endopeptidase activity, intramembrane cleaving"/>
    <property type="evidence" value="ECO:0007669"/>
    <property type="project" value="InterPro"/>
</dbReference>